<protein>
    <submittedName>
        <fullName evidence="1">Uncharacterized protein</fullName>
    </submittedName>
</protein>
<accession>A0A8S5M995</accession>
<reference evidence="1" key="1">
    <citation type="journal article" date="2021" name="Proc. Natl. Acad. Sci. U.S.A.">
        <title>A Catalog of Tens of Thousands of Viruses from Human Metagenomes Reveals Hidden Associations with Chronic Diseases.</title>
        <authorList>
            <person name="Tisza M.J."/>
            <person name="Buck C.B."/>
        </authorList>
    </citation>
    <scope>NUCLEOTIDE SEQUENCE</scope>
    <source>
        <strain evidence="1">Ct1Js5</strain>
    </source>
</reference>
<evidence type="ECO:0000313" key="1">
    <source>
        <dbReference type="EMBL" id="DAD78861.1"/>
    </source>
</evidence>
<sequence>MVYASEKVALAVAIRHKKRPKRAYLLGFRAFLGVL</sequence>
<proteinExistence type="predicted"/>
<organism evidence="1">
    <name type="scientific">Myoviridae sp. ct1Js5</name>
    <dbReference type="NCBI Taxonomy" id="2826601"/>
    <lineage>
        <taxon>Viruses</taxon>
        <taxon>Duplodnaviria</taxon>
        <taxon>Heunggongvirae</taxon>
        <taxon>Uroviricota</taxon>
        <taxon>Caudoviricetes</taxon>
    </lineage>
</organism>
<dbReference type="EMBL" id="BK014852">
    <property type="protein sequence ID" value="DAD78861.1"/>
    <property type="molecule type" value="Genomic_DNA"/>
</dbReference>
<name>A0A8S5M995_9CAUD</name>